<keyword evidence="10" id="KW-1185">Reference proteome</keyword>
<comment type="caution">
    <text evidence="9">The sequence shown here is derived from an EMBL/GenBank/DDBJ whole genome shotgun (WGS) entry which is preliminary data.</text>
</comment>
<keyword evidence="5" id="KW-0190">Covalent protein-DNA linkage</keyword>
<organism evidence="9 10">
    <name type="scientific">Ruminococcus turbiniformis</name>
    <dbReference type="NCBI Taxonomy" id="2881258"/>
    <lineage>
        <taxon>Bacteria</taxon>
        <taxon>Bacillati</taxon>
        <taxon>Bacillota</taxon>
        <taxon>Clostridia</taxon>
        <taxon>Eubacteriales</taxon>
        <taxon>Oscillospiraceae</taxon>
        <taxon>Ruminococcus</taxon>
    </lineage>
</organism>
<keyword evidence="6" id="KW-0238">DNA-binding</keyword>
<sequence>MPVETELGRLGRLKNREGQSMCGRYYIDERTGEEIGRIVEDAAAGNAEGRICRAEMTEAREVFRAGDICPSQSAAVLCAHGNHLEVENMKWGFPGFSKGSLLINARAESALEKKTYRDSVLHRRCVIPAKGFYEWNASKEKFAFEDPDAGLLFMAGCFNWFEDGDHFVILTTEAKGTAARVHERMPLMLDREEIEAWVLDERETEKILHRETEKDLVCGTEYEQMSLF</sequence>
<evidence type="ECO:0000256" key="4">
    <source>
        <dbReference type="ARBA" id="ARBA00022801"/>
    </source>
</evidence>
<dbReference type="InterPro" id="IPR003738">
    <property type="entry name" value="SRAP"/>
</dbReference>
<dbReference type="EMBL" id="JAJEQX010000001">
    <property type="protein sequence ID" value="MCC2253040.1"/>
    <property type="molecule type" value="Genomic_DNA"/>
</dbReference>
<evidence type="ECO:0000256" key="3">
    <source>
        <dbReference type="ARBA" id="ARBA00022763"/>
    </source>
</evidence>
<evidence type="ECO:0000256" key="5">
    <source>
        <dbReference type="ARBA" id="ARBA00023124"/>
    </source>
</evidence>
<keyword evidence="4 8" id="KW-0378">Hydrolase</keyword>
<evidence type="ECO:0000313" key="9">
    <source>
        <dbReference type="EMBL" id="MCC2253040.1"/>
    </source>
</evidence>
<dbReference type="PANTHER" id="PTHR13604">
    <property type="entry name" value="DC12-RELATED"/>
    <property type="match status" value="1"/>
</dbReference>
<evidence type="ECO:0000256" key="8">
    <source>
        <dbReference type="RuleBase" id="RU364100"/>
    </source>
</evidence>
<dbReference type="PANTHER" id="PTHR13604:SF0">
    <property type="entry name" value="ABASIC SITE PROCESSING PROTEIN HMCES"/>
    <property type="match status" value="1"/>
</dbReference>
<dbReference type="SUPFAM" id="SSF143081">
    <property type="entry name" value="BB1717-like"/>
    <property type="match status" value="1"/>
</dbReference>
<keyword evidence="3" id="KW-0227">DNA damage</keyword>
<dbReference type="Gene3D" id="3.90.1680.10">
    <property type="entry name" value="SOS response associated peptidase-like"/>
    <property type="match status" value="1"/>
</dbReference>
<keyword evidence="7" id="KW-0456">Lyase</keyword>
<dbReference type="Pfam" id="PF02586">
    <property type="entry name" value="SRAP"/>
    <property type="match status" value="1"/>
</dbReference>
<evidence type="ECO:0000256" key="6">
    <source>
        <dbReference type="ARBA" id="ARBA00023125"/>
    </source>
</evidence>
<evidence type="ECO:0000256" key="2">
    <source>
        <dbReference type="ARBA" id="ARBA00022670"/>
    </source>
</evidence>
<dbReference type="InterPro" id="IPR036590">
    <property type="entry name" value="SRAP-like"/>
</dbReference>
<dbReference type="EC" id="3.4.-.-" evidence="8"/>
<gene>
    <name evidence="9" type="ORF">LKD70_01050</name>
</gene>
<proteinExistence type="inferred from homology"/>
<reference evidence="9 10" key="1">
    <citation type="submission" date="2021-10" db="EMBL/GenBank/DDBJ databases">
        <title>Anaerobic single-cell dispensing facilitates the cultivation of human gut bacteria.</title>
        <authorList>
            <person name="Afrizal A."/>
        </authorList>
    </citation>
    <scope>NUCLEOTIDE SEQUENCE [LARGE SCALE GENOMIC DNA]</scope>
    <source>
        <strain evidence="9 10">CLA-AA-H200</strain>
    </source>
</reference>
<protein>
    <recommendedName>
        <fullName evidence="8">Abasic site processing protein</fullName>
        <ecNumber evidence="8">3.4.-.-</ecNumber>
    </recommendedName>
</protein>
<comment type="similarity">
    <text evidence="1 8">Belongs to the SOS response-associated peptidase family.</text>
</comment>
<dbReference type="Proteomes" id="UP001198151">
    <property type="component" value="Unassembled WGS sequence"/>
</dbReference>
<evidence type="ECO:0000313" key="10">
    <source>
        <dbReference type="Proteomes" id="UP001198151"/>
    </source>
</evidence>
<name>A0ABS8FSM4_9FIRM</name>
<evidence type="ECO:0000256" key="1">
    <source>
        <dbReference type="ARBA" id="ARBA00008136"/>
    </source>
</evidence>
<evidence type="ECO:0000256" key="7">
    <source>
        <dbReference type="ARBA" id="ARBA00023239"/>
    </source>
</evidence>
<keyword evidence="2 8" id="KW-0645">Protease</keyword>
<dbReference type="RefSeq" id="WP_227706200.1">
    <property type="nucleotide sequence ID" value="NZ_JAJEQX010000001.1"/>
</dbReference>
<accession>A0ABS8FSM4</accession>